<dbReference type="GO" id="GO:0045259">
    <property type="term" value="C:proton-transporting ATP synthase complex"/>
    <property type="evidence" value="ECO:0007669"/>
    <property type="project" value="UniProtKB-KW"/>
</dbReference>
<dbReference type="InterPro" id="IPR036771">
    <property type="entry name" value="ATPsynth_dsu/esu_N"/>
</dbReference>
<dbReference type="GO" id="GO:0005524">
    <property type="term" value="F:ATP binding"/>
    <property type="evidence" value="ECO:0007669"/>
    <property type="project" value="UniProtKB-UniRule"/>
</dbReference>
<evidence type="ECO:0000256" key="4">
    <source>
        <dbReference type="ARBA" id="ARBA00023065"/>
    </source>
</evidence>
<dbReference type="PANTHER" id="PTHR13822:SF10">
    <property type="entry name" value="ATP SYNTHASE EPSILON CHAIN, CHLOROPLASTIC"/>
    <property type="match status" value="1"/>
</dbReference>
<dbReference type="eggNOG" id="COG0355">
    <property type="taxonomic scope" value="Bacteria"/>
</dbReference>
<gene>
    <name evidence="8 11" type="primary">atpC</name>
    <name evidence="11" type="ORF">GOEFS_017_00040</name>
</gene>
<dbReference type="CDD" id="cd12152">
    <property type="entry name" value="F1-ATPase_delta"/>
    <property type="match status" value="1"/>
</dbReference>
<evidence type="ECO:0000256" key="8">
    <source>
        <dbReference type="HAMAP-Rule" id="MF_00530"/>
    </source>
</evidence>
<dbReference type="NCBIfam" id="TIGR01216">
    <property type="entry name" value="ATP_synt_epsi"/>
    <property type="match status" value="1"/>
</dbReference>
<proteinExistence type="inferred from homology"/>
<comment type="similarity">
    <text evidence="2 8 9">Belongs to the ATPase epsilon chain family.</text>
</comment>
<dbReference type="GO" id="GO:0046933">
    <property type="term" value="F:proton-transporting ATP synthase activity, rotational mechanism"/>
    <property type="evidence" value="ECO:0007669"/>
    <property type="project" value="UniProtKB-UniRule"/>
</dbReference>
<dbReference type="InterPro" id="IPR020546">
    <property type="entry name" value="ATP_synth_F1_dsu/esu_N"/>
</dbReference>
<dbReference type="NCBIfam" id="NF009977">
    <property type="entry name" value="PRK13442.1"/>
    <property type="match status" value="1"/>
</dbReference>
<dbReference type="SUPFAM" id="SSF51344">
    <property type="entry name" value="Epsilon subunit of F1F0-ATP synthase N-terminal domain"/>
    <property type="match status" value="1"/>
</dbReference>
<keyword evidence="12" id="KW-1185">Reference proteome</keyword>
<keyword evidence="7 8" id="KW-0066">ATP synthesis</keyword>
<comment type="function">
    <text evidence="8">Produces ATP from ADP in the presence of a proton gradient across the membrane.</text>
</comment>
<evidence type="ECO:0000256" key="3">
    <source>
        <dbReference type="ARBA" id="ARBA00022448"/>
    </source>
</evidence>
<accession>H0QVN6</accession>
<evidence type="ECO:0000256" key="6">
    <source>
        <dbReference type="ARBA" id="ARBA00023196"/>
    </source>
</evidence>
<comment type="subunit">
    <text evidence="8 9">F-type ATPases have 2 components, CF(1) - the catalytic core - and CF(0) - the membrane proton channel. CF(1) has five subunits: alpha(3), beta(3), gamma(1), delta(1), epsilon(1). CF(0) has three main subunits: a, b and c.</text>
</comment>
<dbReference type="EMBL" id="BAEH01000017">
    <property type="protein sequence ID" value="GAB16887.1"/>
    <property type="molecule type" value="Genomic_DNA"/>
</dbReference>
<dbReference type="PANTHER" id="PTHR13822">
    <property type="entry name" value="ATP SYNTHASE DELTA/EPSILON CHAIN"/>
    <property type="match status" value="1"/>
</dbReference>
<dbReference type="RefSeq" id="WP_007316225.1">
    <property type="nucleotide sequence ID" value="NZ_BAEH01000017.1"/>
</dbReference>
<evidence type="ECO:0000256" key="1">
    <source>
        <dbReference type="ARBA" id="ARBA00004202"/>
    </source>
</evidence>
<keyword evidence="5 8" id="KW-0472">Membrane</keyword>
<feature type="domain" description="ATP synthase F1 complex delta/epsilon subunit N-terminal" evidence="10">
    <location>
        <begin position="6"/>
        <end position="86"/>
    </location>
</feature>
<dbReference type="AlphaFoldDB" id="H0QVN6"/>
<evidence type="ECO:0000313" key="11">
    <source>
        <dbReference type="EMBL" id="GAB16887.1"/>
    </source>
</evidence>
<organism evidence="11 12">
    <name type="scientific">Gordonia effusa NBRC 100432</name>
    <dbReference type="NCBI Taxonomy" id="1077974"/>
    <lineage>
        <taxon>Bacteria</taxon>
        <taxon>Bacillati</taxon>
        <taxon>Actinomycetota</taxon>
        <taxon>Actinomycetes</taxon>
        <taxon>Mycobacteriales</taxon>
        <taxon>Gordoniaceae</taxon>
        <taxon>Gordonia</taxon>
    </lineage>
</organism>
<evidence type="ECO:0000259" key="10">
    <source>
        <dbReference type="Pfam" id="PF02823"/>
    </source>
</evidence>
<dbReference type="InterPro" id="IPR001469">
    <property type="entry name" value="ATP_synth_F1_dsu/esu"/>
</dbReference>
<dbReference type="Pfam" id="PF02823">
    <property type="entry name" value="ATP-synt_DE_N"/>
    <property type="match status" value="1"/>
</dbReference>
<name>H0QVN6_9ACTN</name>
<sequence length="126" mass="13209">MADKSFQVEIVSADDRLYSGSATFVIAHTTSGELGILANHEPLLGELISGGFVVIVEEGGNRRAAAVTGGFLSVTGEVVTILAEFAEWADDVDVAAEREAVEAAEPGSEDYARARSRLVAAEQLAK</sequence>
<keyword evidence="8" id="KW-1003">Cell membrane</keyword>
<keyword evidence="6 8" id="KW-0139">CF(1)</keyword>
<reference evidence="11 12" key="1">
    <citation type="submission" date="2011-12" db="EMBL/GenBank/DDBJ databases">
        <title>Whole genome shotgun sequence of Gordonia effusa NBRC 100432.</title>
        <authorList>
            <person name="Yoshida I."/>
            <person name="Takarada H."/>
            <person name="Hosoyama A."/>
            <person name="Tsuchikane K."/>
            <person name="Katsumata H."/>
            <person name="Yamazaki S."/>
            <person name="Fujita N."/>
        </authorList>
    </citation>
    <scope>NUCLEOTIDE SEQUENCE [LARGE SCALE GENOMIC DNA]</scope>
    <source>
        <strain evidence="11 12">NBRC 100432</strain>
    </source>
</reference>
<dbReference type="HAMAP" id="MF_00530">
    <property type="entry name" value="ATP_synth_epsil_bac"/>
    <property type="match status" value="1"/>
</dbReference>
<evidence type="ECO:0000313" key="12">
    <source>
        <dbReference type="Proteomes" id="UP000035034"/>
    </source>
</evidence>
<evidence type="ECO:0000256" key="9">
    <source>
        <dbReference type="RuleBase" id="RU003656"/>
    </source>
</evidence>
<keyword evidence="3 8" id="KW-0813">Transport</keyword>
<keyword evidence="8" id="KW-0375">Hydrogen ion transport</keyword>
<protein>
    <recommendedName>
        <fullName evidence="8">ATP synthase epsilon chain</fullName>
    </recommendedName>
    <alternativeName>
        <fullName evidence="8">ATP synthase F1 sector epsilon subunit</fullName>
    </alternativeName>
    <alternativeName>
        <fullName evidence="8">F-ATPase epsilon subunit</fullName>
    </alternativeName>
</protein>
<dbReference type="Gene3D" id="2.60.15.10">
    <property type="entry name" value="F0F1 ATP synthase delta/epsilon subunit, N-terminal"/>
    <property type="match status" value="1"/>
</dbReference>
<evidence type="ECO:0000256" key="5">
    <source>
        <dbReference type="ARBA" id="ARBA00023136"/>
    </source>
</evidence>
<dbReference type="OrthoDB" id="9791445at2"/>
<evidence type="ECO:0000256" key="2">
    <source>
        <dbReference type="ARBA" id="ARBA00005712"/>
    </source>
</evidence>
<comment type="subcellular location">
    <subcellularLocation>
        <location evidence="1 8">Cell membrane</location>
        <topology evidence="1 8">Peripheral membrane protein</topology>
    </subcellularLocation>
</comment>
<dbReference type="GO" id="GO:0005886">
    <property type="term" value="C:plasma membrane"/>
    <property type="evidence" value="ECO:0007669"/>
    <property type="project" value="UniProtKB-SubCell"/>
</dbReference>
<comment type="caution">
    <text evidence="11">The sequence shown here is derived from an EMBL/GenBank/DDBJ whole genome shotgun (WGS) entry which is preliminary data.</text>
</comment>
<dbReference type="STRING" id="1077974.GOEFS_017_00040"/>
<keyword evidence="4 8" id="KW-0406">Ion transport</keyword>
<evidence type="ECO:0000256" key="7">
    <source>
        <dbReference type="ARBA" id="ARBA00023310"/>
    </source>
</evidence>
<dbReference type="Proteomes" id="UP000035034">
    <property type="component" value="Unassembled WGS sequence"/>
</dbReference>